<organism evidence="1 2">
    <name type="scientific">Candidatus Nitrosymbiomonas proteolyticus</name>
    <dbReference type="NCBI Taxonomy" id="2608984"/>
    <lineage>
        <taxon>Bacteria</taxon>
        <taxon>Bacillati</taxon>
        <taxon>Armatimonadota</taxon>
        <taxon>Armatimonadota incertae sedis</taxon>
        <taxon>Candidatus Nitrosymbiomonas</taxon>
    </lineage>
</organism>
<protein>
    <recommendedName>
        <fullName evidence="3">DUF1800 domain-containing protein</fullName>
    </recommendedName>
</protein>
<accession>A0A809R7B8</accession>
<dbReference type="PROSITE" id="PS51318">
    <property type="entry name" value="TAT"/>
    <property type="match status" value="1"/>
</dbReference>
<evidence type="ECO:0008006" key="3">
    <source>
        <dbReference type="Google" id="ProtNLM"/>
    </source>
</evidence>
<proteinExistence type="predicted"/>
<reference evidence="1" key="1">
    <citation type="journal article" name="DNA Res.">
        <title>The physiological potential of anammox bacteria as revealed by their core genome structure.</title>
        <authorList>
            <person name="Okubo T."/>
            <person name="Toyoda A."/>
            <person name="Fukuhara K."/>
            <person name="Uchiyama I."/>
            <person name="Harigaya Y."/>
            <person name="Kuroiwa M."/>
            <person name="Suzuki T."/>
            <person name="Murakami Y."/>
            <person name="Suwa Y."/>
            <person name="Takami H."/>
        </authorList>
    </citation>
    <scope>NUCLEOTIDE SEQUENCE</scope>
    <source>
        <strain evidence="1">317325-2</strain>
    </source>
</reference>
<dbReference type="Pfam" id="PF08811">
    <property type="entry name" value="DUF1800"/>
    <property type="match status" value="1"/>
</dbReference>
<dbReference type="Proteomes" id="UP000662873">
    <property type="component" value="Chromosome"/>
</dbReference>
<name>A0A809R7B8_9BACT</name>
<evidence type="ECO:0000313" key="2">
    <source>
        <dbReference type="Proteomes" id="UP000662873"/>
    </source>
</evidence>
<dbReference type="PROSITE" id="PS51257">
    <property type="entry name" value="PROKAR_LIPOPROTEIN"/>
    <property type="match status" value="1"/>
</dbReference>
<sequence length="487" mass="53986">MKLSRRAALKWAALAGGAASLAGCERIARSVSRAPLPDRIALPEGPVDPLVRLIDRTGFGPTPGQVARVKLMGAARYIEEQLRGDLSEEPHLGFALNRLDVNRVHSAELEDVPEELALEQLQRAALLRAVYSRNQLKERLADFWTNHFNIYARKARGVYSKPDDERRVVRDHALGWFSDMLRESATSPAMIEYLDNQQNRSGVPNENYARELLELHTLGVDGGYTYQDIKELARCLTGWTVETRFLRPRGRIRFDPGLHDDGPKRLLGQSIPAGGGERDLDRVLHILSRHPSTARFICRKLCRLFLGDDAPRAYDVAVTAFTASNDPKRAGDIRSAVRAILASGLDESRPILKRPFDWVASALRALRADTDCDRSILKHIDSMGQPLYEWPMPDGYPDDTVSWTGSMLPRWSFALALGSNELPRTQLDLKALAAAHGGDSASAIAATVLSRRADDEPVRAIVRAASDPENLGLVAALALASPEFQWR</sequence>
<dbReference type="InterPro" id="IPR006311">
    <property type="entry name" value="TAT_signal"/>
</dbReference>
<evidence type="ECO:0000313" key="1">
    <source>
        <dbReference type="EMBL" id="BBO23473.1"/>
    </source>
</evidence>
<gene>
    <name evidence="1" type="ORF">NPRO_10680</name>
</gene>
<dbReference type="EMBL" id="AP021858">
    <property type="protein sequence ID" value="BBO23473.1"/>
    <property type="molecule type" value="Genomic_DNA"/>
</dbReference>
<dbReference type="InterPro" id="IPR014917">
    <property type="entry name" value="DUF1800"/>
</dbReference>
<dbReference type="AlphaFoldDB" id="A0A809R7B8"/>
<dbReference type="KEGG" id="npy:NPRO_10680"/>